<dbReference type="InterPro" id="IPR001789">
    <property type="entry name" value="Sig_transdc_resp-reg_receiver"/>
</dbReference>
<evidence type="ECO:0000313" key="4">
    <source>
        <dbReference type="EMBL" id="MBB4053800.1"/>
    </source>
</evidence>
<dbReference type="SMART" id="SM00448">
    <property type="entry name" value="REC"/>
    <property type="match status" value="1"/>
</dbReference>
<evidence type="ECO:0000313" key="5">
    <source>
        <dbReference type="Proteomes" id="UP000547011"/>
    </source>
</evidence>
<keyword evidence="5" id="KW-1185">Reference proteome</keyword>
<dbReference type="AlphaFoldDB" id="A0A7W6IRK7"/>
<dbReference type="Proteomes" id="UP000547011">
    <property type="component" value="Unassembled WGS sequence"/>
</dbReference>
<dbReference type="SUPFAM" id="SSF52172">
    <property type="entry name" value="CheY-like"/>
    <property type="match status" value="1"/>
</dbReference>
<accession>A0A7W6IRK7</accession>
<organism evidence="4 5">
    <name type="scientific">Devosia subaequoris</name>
    <dbReference type="NCBI Taxonomy" id="395930"/>
    <lineage>
        <taxon>Bacteria</taxon>
        <taxon>Pseudomonadati</taxon>
        <taxon>Pseudomonadota</taxon>
        <taxon>Alphaproteobacteria</taxon>
        <taxon>Hyphomicrobiales</taxon>
        <taxon>Devosiaceae</taxon>
        <taxon>Devosia</taxon>
    </lineage>
</organism>
<dbReference type="RefSeq" id="WP_183312550.1">
    <property type="nucleotide sequence ID" value="NZ_JACIEW010000011.1"/>
</dbReference>
<dbReference type="InterPro" id="IPR050595">
    <property type="entry name" value="Bact_response_regulator"/>
</dbReference>
<feature type="modified residue" description="4-aspartylphosphate" evidence="2">
    <location>
        <position position="57"/>
    </location>
</feature>
<dbReference type="InterPro" id="IPR011006">
    <property type="entry name" value="CheY-like_superfamily"/>
</dbReference>
<evidence type="ECO:0000256" key="1">
    <source>
        <dbReference type="ARBA" id="ARBA00022553"/>
    </source>
</evidence>
<dbReference type="Pfam" id="PF00072">
    <property type="entry name" value="Response_reg"/>
    <property type="match status" value="1"/>
</dbReference>
<dbReference type="GO" id="GO:0000160">
    <property type="term" value="P:phosphorelay signal transduction system"/>
    <property type="evidence" value="ECO:0007669"/>
    <property type="project" value="InterPro"/>
</dbReference>
<dbReference type="PROSITE" id="PS50110">
    <property type="entry name" value="RESPONSE_REGULATORY"/>
    <property type="match status" value="1"/>
</dbReference>
<dbReference type="PANTHER" id="PTHR44591:SF24">
    <property type="entry name" value="PROTEIN-GLUTAMATE METHYLESTERASE_PROTEIN-GLUTAMINE GLUTAMINASE 1"/>
    <property type="match status" value="1"/>
</dbReference>
<keyword evidence="1 2" id="KW-0597">Phosphoprotein</keyword>
<comment type="caution">
    <text evidence="4">The sequence shown here is derived from an EMBL/GenBank/DDBJ whole genome shotgun (WGS) entry which is preliminary data.</text>
</comment>
<evidence type="ECO:0000256" key="2">
    <source>
        <dbReference type="PROSITE-ProRule" id="PRU00169"/>
    </source>
</evidence>
<dbReference type="EMBL" id="JACIEW010000011">
    <property type="protein sequence ID" value="MBB4053800.1"/>
    <property type="molecule type" value="Genomic_DNA"/>
</dbReference>
<proteinExistence type="predicted"/>
<protein>
    <submittedName>
        <fullName evidence="4">CheY-like chemotaxis protein</fullName>
    </submittedName>
</protein>
<dbReference type="PANTHER" id="PTHR44591">
    <property type="entry name" value="STRESS RESPONSE REGULATOR PROTEIN 1"/>
    <property type="match status" value="1"/>
</dbReference>
<sequence>MLQTTRNLILVEDEPLLAMMLGQTVQELGWIIDGTAYTEAGAYDLLSKCHPKLALLDLHLGATTSLAIASACRDRHIPVVFMTGYTARDIPPQCGDAPIVSKPFSSDELERAIARATENSAT</sequence>
<name>A0A7W6IRK7_9HYPH</name>
<gene>
    <name evidence="4" type="ORF">GGR20_003467</name>
</gene>
<reference evidence="4 5" key="1">
    <citation type="submission" date="2020-08" db="EMBL/GenBank/DDBJ databases">
        <title>Genomic Encyclopedia of Type Strains, Phase IV (KMG-IV): sequencing the most valuable type-strain genomes for metagenomic binning, comparative biology and taxonomic classification.</title>
        <authorList>
            <person name="Goeker M."/>
        </authorList>
    </citation>
    <scope>NUCLEOTIDE SEQUENCE [LARGE SCALE GENOMIC DNA]</scope>
    <source>
        <strain evidence="4 5">DSM 23447</strain>
    </source>
</reference>
<feature type="domain" description="Response regulatory" evidence="3">
    <location>
        <begin position="7"/>
        <end position="117"/>
    </location>
</feature>
<dbReference type="Gene3D" id="3.40.50.2300">
    <property type="match status" value="1"/>
</dbReference>
<evidence type="ECO:0000259" key="3">
    <source>
        <dbReference type="PROSITE" id="PS50110"/>
    </source>
</evidence>